<dbReference type="InterPro" id="IPR007343">
    <property type="entry name" value="Uncharacterised_pept_Zn_put"/>
</dbReference>
<name>A0A518DYG8_9BACT</name>
<comment type="subcellular location">
    <subcellularLocation>
        <location evidence="1">Membrane</location>
        <topology evidence="1">Single-pass membrane protein</topology>
    </subcellularLocation>
</comment>
<dbReference type="PANTHER" id="PTHR30168">
    <property type="entry name" value="PUTATIVE MEMBRANE PROTEIN YPFJ"/>
    <property type="match status" value="1"/>
</dbReference>
<evidence type="ECO:0000256" key="1">
    <source>
        <dbReference type="ARBA" id="ARBA00004167"/>
    </source>
</evidence>
<organism evidence="7 8">
    <name type="scientific">Lignipirellula cremea</name>
    <dbReference type="NCBI Taxonomy" id="2528010"/>
    <lineage>
        <taxon>Bacteria</taxon>
        <taxon>Pseudomonadati</taxon>
        <taxon>Planctomycetota</taxon>
        <taxon>Planctomycetia</taxon>
        <taxon>Pirellulales</taxon>
        <taxon>Pirellulaceae</taxon>
        <taxon>Lignipirellula</taxon>
    </lineage>
</organism>
<protein>
    <submittedName>
        <fullName evidence="7">Neutral zinc metallopeptidase</fullName>
    </submittedName>
</protein>
<dbReference type="OrthoDB" id="9774900at2"/>
<feature type="compositionally biased region" description="Gly residues" evidence="5">
    <location>
        <begin position="56"/>
        <end position="65"/>
    </location>
</feature>
<proteinExistence type="predicted"/>
<feature type="region of interest" description="Disordered" evidence="5">
    <location>
        <begin position="54"/>
        <end position="74"/>
    </location>
</feature>
<evidence type="ECO:0000256" key="4">
    <source>
        <dbReference type="ARBA" id="ARBA00023136"/>
    </source>
</evidence>
<accession>A0A518DYG8</accession>
<dbReference type="KEGG" id="lcre:Pla8534_47100"/>
<evidence type="ECO:0000256" key="6">
    <source>
        <dbReference type="SAM" id="Phobius"/>
    </source>
</evidence>
<keyword evidence="8" id="KW-1185">Reference proteome</keyword>
<evidence type="ECO:0000313" key="7">
    <source>
        <dbReference type="EMBL" id="QDU96888.1"/>
    </source>
</evidence>
<gene>
    <name evidence="7" type="ORF">Pla8534_47100</name>
</gene>
<dbReference type="Proteomes" id="UP000317648">
    <property type="component" value="Chromosome"/>
</dbReference>
<dbReference type="AlphaFoldDB" id="A0A518DYG8"/>
<keyword evidence="3 6" id="KW-1133">Transmembrane helix</keyword>
<dbReference type="PANTHER" id="PTHR30168:SF0">
    <property type="entry name" value="INNER MEMBRANE PROTEIN"/>
    <property type="match status" value="1"/>
</dbReference>
<evidence type="ECO:0000313" key="8">
    <source>
        <dbReference type="Proteomes" id="UP000317648"/>
    </source>
</evidence>
<dbReference type="GO" id="GO:0016020">
    <property type="term" value="C:membrane"/>
    <property type="evidence" value="ECO:0007669"/>
    <property type="project" value="UniProtKB-SubCell"/>
</dbReference>
<evidence type="ECO:0000256" key="2">
    <source>
        <dbReference type="ARBA" id="ARBA00022692"/>
    </source>
</evidence>
<feature type="transmembrane region" description="Helical" evidence="6">
    <location>
        <begin position="24"/>
        <end position="45"/>
    </location>
</feature>
<reference evidence="7 8" key="1">
    <citation type="submission" date="2019-02" db="EMBL/GenBank/DDBJ databases">
        <title>Deep-cultivation of Planctomycetes and their phenomic and genomic characterization uncovers novel biology.</title>
        <authorList>
            <person name="Wiegand S."/>
            <person name="Jogler M."/>
            <person name="Boedeker C."/>
            <person name="Pinto D."/>
            <person name="Vollmers J."/>
            <person name="Rivas-Marin E."/>
            <person name="Kohn T."/>
            <person name="Peeters S.H."/>
            <person name="Heuer A."/>
            <person name="Rast P."/>
            <person name="Oberbeckmann S."/>
            <person name="Bunk B."/>
            <person name="Jeske O."/>
            <person name="Meyerdierks A."/>
            <person name="Storesund J.E."/>
            <person name="Kallscheuer N."/>
            <person name="Luecker S."/>
            <person name="Lage O.M."/>
            <person name="Pohl T."/>
            <person name="Merkel B.J."/>
            <person name="Hornburger P."/>
            <person name="Mueller R.-W."/>
            <person name="Bruemmer F."/>
            <person name="Labrenz M."/>
            <person name="Spormann A.M."/>
            <person name="Op den Camp H."/>
            <person name="Overmann J."/>
            <person name="Amann R."/>
            <person name="Jetten M.S.M."/>
            <person name="Mascher T."/>
            <person name="Medema M.H."/>
            <person name="Devos D.P."/>
            <person name="Kaster A.-K."/>
            <person name="Ovreas L."/>
            <person name="Rohde M."/>
            <person name="Galperin M.Y."/>
            <person name="Jogler C."/>
        </authorList>
    </citation>
    <scope>NUCLEOTIDE SEQUENCE [LARGE SCALE GENOMIC DNA]</scope>
    <source>
        <strain evidence="7 8">Pla85_3_4</strain>
    </source>
</reference>
<dbReference type="Pfam" id="PF04228">
    <property type="entry name" value="Zn_peptidase"/>
    <property type="match status" value="1"/>
</dbReference>
<keyword evidence="4 6" id="KW-0472">Membrane</keyword>
<dbReference type="EMBL" id="CP036433">
    <property type="protein sequence ID" value="QDU96888.1"/>
    <property type="molecule type" value="Genomic_DNA"/>
</dbReference>
<evidence type="ECO:0000256" key="5">
    <source>
        <dbReference type="SAM" id="MobiDB-lite"/>
    </source>
</evidence>
<dbReference type="RefSeq" id="WP_145055577.1">
    <property type="nucleotide sequence ID" value="NZ_CP036433.1"/>
</dbReference>
<sequence length="290" mass="31679">MKWRGRRGSDNVIDGRSTSMRGPVLAGGGGLLTVGIVLVALFLGVDPSALLNPNGGVPGGGGGGAVQQRVPDKQSDERKAFVSVVLADTEDVWTDLFQKNRMQYQKPKLHLFHGEVRSACGAQSAAVGPFYCPLDETVYIDLGFYDELRQKLGAPGDFAQAYVIAHEVGHHVQNLLGTSDQVHQSQTRASKAEGNQLSVRLELQADFYAGVWAHHAQKKFDILEEGDIDEALGAATAIGDDRLQQQSRGYIVPESFTHGSSEQRKRWFYRGFKTGDMNQGDTFSIPYDQL</sequence>
<keyword evidence="2 6" id="KW-0812">Transmembrane</keyword>
<evidence type="ECO:0000256" key="3">
    <source>
        <dbReference type="ARBA" id="ARBA00022989"/>
    </source>
</evidence>